<gene>
    <name evidence="3" type="ORF">C5Y96_05865</name>
</gene>
<dbReference type="EMBL" id="PUIA01000016">
    <property type="protein sequence ID" value="PQO39380.1"/>
    <property type="molecule type" value="Genomic_DNA"/>
</dbReference>
<accession>A0A2S8G505</accession>
<organism evidence="3 4">
    <name type="scientific">Blastopirellula marina</name>
    <dbReference type="NCBI Taxonomy" id="124"/>
    <lineage>
        <taxon>Bacteria</taxon>
        <taxon>Pseudomonadati</taxon>
        <taxon>Planctomycetota</taxon>
        <taxon>Planctomycetia</taxon>
        <taxon>Pirellulales</taxon>
        <taxon>Pirellulaceae</taxon>
        <taxon>Blastopirellula</taxon>
    </lineage>
</organism>
<feature type="domain" description="HTH cro/C1-type" evidence="2">
    <location>
        <begin position="17"/>
        <end position="71"/>
    </location>
</feature>
<proteinExistence type="predicted"/>
<dbReference type="SMART" id="SM00530">
    <property type="entry name" value="HTH_XRE"/>
    <property type="match status" value="1"/>
</dbReference>
<name>A0A2S8G505_9BACT</name>
<evidence type="ECO:0000313" key="4">
    <source>
        <dbReference type="Proteomes" id="UP000240009"/>
    </source>
</evidence>
<dbReference type="CDD" id="cd00093">
    <property type="entry name" value="HTH_XRE"/>
    <property type="match status" value="1"/>
</dbReference>
<keyword evidence="1" id="KW-0238">DNA-binding</keyword>
<dbReference type="InterPro" id="IPR010982">
    <property type="entry name" value="Lambda_DNA-bd_dom_sf"/>
</dbReference>
<evidence type="ECO:0000256" key="1">
    <source>
        <dbReference type="ARBA" id="ARBA00023125"/>
    </source>
</evidence>
<evidence type="ECO:0000313" key="3">
    <source>
        <dbReference type="EMBL" id="PQO39380.1"/>
    </source>
</evidence>
<dbReference type="PROSITE" id="PS50943">
    <property type="entry name" value="HTH_CROC1"/>
    <property type="match status" value="1"/>
</dbReference>
<dbReference type="Pfam" id="PF01381">
    <property type="entry name" value="HTH_3"/>
    <property type="match status" value="1"/>
</dbReference>
<dbReference type="AlphaFoldDB" id="A0A2S8G505"/>
<dbReference type="GO" id="GO:0003677">
    <property type="term" value="F:DNA binding"/>
    <property type="evidence" value="ECO:0007669"/>
    <property type="project" value="UniProtKB-KW"/>
</dbReference>
<dbReference type="PANTHER" id="PTHR46558:SF11">
    <property type="entry name" value="HTH-TYPE TRANSCRIPTIONAL REGULATOR XRE"/>
    <property type="match status" value="1"/>
</dbReference>
<sequence>MIVPLATDEAQLIGERIREARKSAGLTQADLAKSLGIAHVQISYYERGEQWPNIQRLMQICKVLGTSPDRILGF</sequence>
<dbReference type="InterPro" id="IPR001387">
    <property type="entry name" value="Cro/C1-type_HTH"/>
</dbReference>
<reference evidence="3 4" key="1">
    <citation type="submission" date="2018-02" db="EMBL/GenBank/DDBJ databases">
        <title>Comparative genomes isolates from brazilian mangrove.</title>
        <authorList>
            <person name="Araujo J.E."/>
            <person name="Taketani R.G."/>
            <person name="Silva M.C.P."/>
            <person name="Loureco M.V."/>
            <person name="Andreote F.D."/>
        </authorList>
    </citation>
    <scope>NUCLEOTIDE SEQUENCE [LARGE SCALE GENOMIC DNA]</scope>
    <source>
        <strain evidence="3 4">HEX-2 MGV</strain>
    </source>
</reference>
<dbReference type="Proteomes" id="UP000240009">
    <property type="component" value="Unassembled WGS sequence"/>
</dbReference>
<evidence type="ECO:0000259" key="2">
    <source>
        <dbReference type="PROSITE" id="PS50943"/>
    </source>
</evidence>
<dbReference type="PANTHER" id="PTHR46558">
    <property type="entry name" value="TRACRIPTIONAL REGULATORY PROTEIN-RELATED-RELATED"/>
    <property type="match status" value="1"/>
</dbReference>
<dbReference type="Gene3D" id="1.10.260.40">
    <property type="entry name" value="lambda repressor-like DNA-binding domains"/>
    <property type="match status" value="1"/>
</dbReference>
<comment type="caution">
    <text evidence="3">The sequence shown here is derived from an EMBL/GenBank/DDBJ whole genome shotgun (WGS) entry which is preliminary data.</text>
</comment>
<protein>
    <recommendedName>
        <fullName evidence="2">HTH cro/C1-type domain-containing protein</fullName>
    </recommendedName>
</protein>
<dbReference type="SUPFAM" id="SSF47413">
    <property type="entry name" value="lambda repressor-like DNA-binding domains"/>
    <property type="match status" value="1"/>
</dbReference>